<dbReference type="EMBL" id="VLNR01000098">
    <property type="protein sequence ID" value="TSE03798.1"/>
    <property type="molecule type" value="Genomic_DNA"/>
</dbReference>
<evidence type="ECO:0000313" key="2">
    <source>
        <dbReference type="Proteomes" id="UP000318833"/>
    </source>
</evidence>
<accession>A0A554VBB5</accession>
<evidence type="ECO:0000313" key="1">
    <source>
        <dbReference type="EMBL" id="TSE03798.1"/>
    </source>
</evidence>
<comment type="caution">
    <text evidence="1">The sequence shown here is derived from an EMBL/GenBank/DDBJ whole genome shotgun (WGS) entry which is preliminary data.</text>
</comment>
<gene>
    <name evidence="1" type="ORF">FOF46_28420</name>
</gene>
<dbReference type="Proteomes" id="UP000318833">
    <property type="component" value="Unassembled WGS sequence"/>
</dbReference>
<organism evidence="1 2">
    <name type="scientific">Aquimarina algiphila</name>
    <dbReference type="NCBI Taxonomy" id="2047982"/>
    <lineage>
        <taxon>Bacteria</taxon>
        <taxon>Pseudomonadati</taxon>
        <taxon>Bacteroidota</taxon>
        <taxon>Flavobacteriia</taxon>
        <taxon>Flavobacteriales</taxon>
        <taxon>Flavobacteriaceae</taxon>
        <taxon>Aquimarina</taxon>
    </lineage>
</organism>
<sequence>MKNNIIIIVLFSCLNLTAQITFETIRIETDSIVKKEVRFLKHKNVEDIIALYNDYGGIAILWREGGKEKGVQYYRRKRNNKKCIKRKVKFNKKRKELLNIFFKNYEIIKKIEDKKCTDAEQCNPVFLTALLNGEGSFTKELYFHTSSETYRKKLNSISQLSKDLLK</sequence>
<proteinExistence type="predicted"/>
<name>A0A554VBB5_9FLAO</name>
<dbReference type="RefSeq" id="WP_143918846.1">
    <property type="nucleotide sequence ID" value="NZ_CANLFO010000012.1"/>
</dbReference>
<protein>
    <submittedName>
        <fullName evidence="1">Uncharacterized protein</fullName>
    </submittedName>
</protein>
<dbReference type="AlphaFoldDB" id="A0A554VBB5"/>
<keyword evidence="2" id="KW-1185">Reference proteome</keyword>
<reference evidence="1 2" key="1">
    <citation type="submission" date="2019-07" db="EMBL/GenBank/DDBJ databases">
        <title>The draft genome sequence of Aquimarina algiphila M91.</title>
        <authorList>
            <person name="Meng X."/>
        </authorList>
    </citation>
    <scope>NUCLEOTIDE SEQUENCE [LARGE SCALE GENOMIC DNA]</scope>
    <source>
        <strain evidence="1 2">M91</strain>
    </source>
</reference>